<sequence length="309" mass="35414">MEMIFSTIVRNTLGAIGFPFTMWNLALDRKNKVEPPGQIIKTSFSEIHAIVTGEGPITVILEAGFSSISIDWCYIQPEISKVARVISFDRGNYGWSRTKRKKMTSLDSVEEIKEVLNKLKIEPPYILVGHSFGGLSMRLFASMYPNDVVGLVLEDAAHENQYQYNEENKKRIKKFRRLVTFGYITSLIGLPRMLKQKIGRKFLAKKYDDSLRYIGYTLGAYKSVYREHLDTEISAKQLVNAKPLHQDLNVIVISAKNESENWNENQQLLTKLTHKTEYIQTDTGHSVHLEKPEIVIDSIIKLINLNNFN</sequence>
<dbReference type="Pfam" id="PF00561">
    <property type="entry name" value="Abhydrolase_1"/>
    <property type="match status" value="1"/>
</dbReference>
<organism evidence="2 3">
    <name type="scientific">Bacillus cereus</name>
    <dbReference type="NCBI Taxonomy" id="1396"/>
    <lineage>
        <taxon>Bacteria</taxon>
        <taxon>Bacillati</taxon>
        <taxon>Bacillota</taxon>
        <taxon>Bacilli</taxon>
        <taxon>Bacillales</taxon>
        <taxon>Bacillaceae</taxon>
        <taxon>Bacillus</taxon>
        <taxon>Bacillus cereus group</taxon>
    </lineage>
</organism>
<evidence type="ECO:0000259" key="1">
    <source>
        <dbReference type="Pfam" id="PF00561"/>
    </source>
</evidence>
<feature type="domain" description="AB hydrolase-1" evidence="1">
    <location>
        <begin position="59"/>
        <end position="175"/>
    </location>
</feature>
<dbReference type="Proteomes" id="UP000225182">
    <property type="component" value="Unassembled WGS sequence"/>
</dbReference>
<evidence type="ECO:0000313" key="3">
    <source>
        <dbReference type="Proteomes" id="UP000225182"/>
    </source>
</evidence>
<dbReference type="AlphaFoldDB" id="A0A2B1KT69"/>
<protein>
    <submittedName>
        <fullName evidence="2">Alpha/beta hydrolase</fullName>
    </submittedName>
</protein>
<gene>
    <name evidence="2" type="ORF">COJ50_07315</name>
</gene>
<comment type="caution">
    <text evidence="2">The sequence shown here is derived from an EMBL/GenBank/DDBJ whole genome shotgun (WGS) entry which is preliminary data.</text>
</comment>
<dbReference type="SUPFAM" id="SSF53474">
    <property type="entry name" value="alpha/beta-Hydrolases"/>
    <property type="match status" value="1"/>
</dbReference>
<dbReference type="InterPro" id="IPR050266">
    <property type="entry name" value="AB_hydrolase_sf"/>
</dbReference>
<dbReference type="GO" id="GO:0016787">
    <property type="term" value="F:hydrolase activity"/>
    <property type="evidence" value="ECO:0007669"/>
    <property type="project" value="UniProtKB-KW"/>
</dbReference>
<dbReference type="InterPro" id="IPR029058">
    <property type="entry name" value="AB_hydrolase_fold"/>
</dbReference>
<dbReference type="Gene3D" id="3.40.50.1820">
    <property type="entry name" value="alpha/beta hydrolase"/>
    <property type="match status" value="1"/>
</dbReference>
<dbReference type="PANTHER" id="PTHR43798:SF33">
    <property type="entry name" value="HYDROLASE, PUTATIVE (AFU_ORTHOLOGUE AFUA_2G14860)-RELATED"/>
    <property type="match status" value="1"/>
</dbReference>
<keyword evidence="2" id="KW-0378">Hydrolase</keyword>
<dbReference type="PANTHER" id="PTHR43798">
    <property type="entry name" value="MONOACYLGLYCEROL LIPASE"/>
    <property type="match status" value="1"/>
</dbReference>
<evidence type="ECO:0000313" key="2">
    <source>
        <dbReference type="EMBL" id="PFN27907.1"/>
    </source>
</evidence>
<name>A0A2B1KT69_BACCE</name>
<reference evidence="2 3" key="1">
    <citation type="submission" date="2017-09" db="EMBL/GenBank/DDBJ databases">
        <title>Large-scale bioinformatics analysis of Bacillus genomes uncovers conserved roles of natural products in bacterial physiology.</title>
        <authorList>
            <consortium name="Agbiome Team Llc"/>
            <person name="Bleich R.M."/>
            <person name="Grubbs K.J."/>
            <person name="Santa Maria K.C."/>
            <person name="Allen S.E."/>
            <person name="Farag S."/>
            <person name="Shank E.A."/>
            <person name="Bowers A."/>
        </authorList>
    </citation>
    <scope>NUCLEOTIDE SEQUENCE [LARGE SCALE GENOMIC DNA]</scope>
    <source>
        <strain evidence="2 3">AFS076905</strain>
    </source>
</reference>
<proteinExistence type="predicted"/>
<dbReference type="GO" id="GO:0016020">
    <property type="term" value="C:membrane"/>
    <property type="evidence" value="ECO:0007669"/>
    <property type="project" value="TreeGrafter"/>
</dbReference>
<accession>A0A2B1KT69</accession>
<dbReference type="InterPro" id="IPR000073">
    <property type="entry name" value="AB_hydrolase_1"/>
</dbReference>
<dbReference type="EMBL" id="NUYN01000010">
    <property type="protein sequence ID" value="PFN27907.1"/>
    <property type="molecule type" value="Genomic_DNA"/>
</dbReference>